<dbReference type="GO" id="GO:0008705">
    <property type="term" value="F:methionine synthase activity"/>
    <property type="evidence" value="ECO:0007669"/>
    <property type="project" value="TreeGrafter"/>
</dbReference>
<keyword evidence="2" id="KW-0170">Cobalt</keyword>
<dbReference type="OrthoDB" id="9783599at2"/>
<dbReference type="STRING" id="1009370.ALO_15167"/>
<protein>
    <submittedName>
        <fullName evidence="5">Cobalamin B12-binding domain protein</fullName>
    </submittedName>
</protein>
<dbReference type="EMBL" id="AFGF01000144">
    <property type="protein sequence ID" value="EGO63000.1"/>
    <property type="molecule type" value="Genomic_DNA"/>
</dbReference>
<keyword evidence="6" id="KW-1185">Reference proteome</keyword>
<proteinExistence type="predicted"/>
<dbReference type="GO" id="GO:0005829">
    <property type="term" value="C:cytosol"/>
    <property type="evidence" value="ECO:0007669"/>
    <property type="project" value="TreeGrafter"/>
</dbReference>
<dbReference type="SUPFAM" id="SSF52242">
    <property type="entry name" value="Cobalamin (vitamin B12)-binding domain"/>
    <property type="match status" value="1"/>
</dbReference>
<dbReference type="PROSITE" id="PS51337">
    <property type="entry name" value="B12_BINDING_NTER"/>
    <property type="match status" value="1"/>
</dbReference>
<dbReference type="RefSeq" id="WP_004097082.1">
    <property type="nucleotide sequence ID" value="NZ_AFGF01000144.1"/>
</dbReference>
<dbReference type="Gene3D" id="3.40.50.280">
    <property type="entry name" value="Cobalamin-binding domain"/>
    <property type="match status" value="1"/>
</dbReference>
<evidence type="ECO:0000313" key="5">
    <source>
        <dbReference type="EMBL" id="EGO63000.1"/>
    </source>
</evidence>
<dbReference type="GO" id="GO:0046872">
    <property type="term" value="F:metal ion binding"/>
    <property type="evidence" value="ECO:0007669"/>
    <property type="project" value="UniProtKB-KW"/>
</dbReference>
<reference evidence="5 6" key="1">
    <citation type="journal article" date="2011" name="EMBO J.">
        <title>Structural diversity of bacterial flagellar motors.</title>
        <authorList>
            <person name="Chen S."/>
            <person name="Beeby M."/>
            <person name="Murphy G.E."/>
            <person name="Leadbetter J.R."/>
            <person name="Hendrixson D.R."/>
            <person name="Briegel A."/>
            <person name="Li Z."/>
            <person name="Shi J."/>
            <person name="Tocheva E.I."/>
            <person name="Muller A."/>
            <person name="Dobro M.J."/>
            <person name="Jensen G.J."/>
        </authorList>
    </citation>
    <scope>NUCLEOTIDE SEQUENCE [LARGE SCALE GENOMIC DNA]</scope>
    <source>
        <strain evidence="5 6">DSM 6540</strain>
    </source>
</reference>
<dbReference type="PANTHER" id="PTHR45833:SF1">
    <property type="entry name" value="METHIONINE SYNTHASE"/>
    <property type="match status" value="1"/>
</dbReference>
<dbReference type="GO" id="GO:0031419">
    <property type="term" value="F:cobalamin binding"/>
    <property type="evidence" value="ECO:0007669"/>
    <property type="project" value="InterPro"/>
</dbReference>
<dbReference type="Pfam" id="PF02607">
    <property type="entry name" value="B12-binding_2"/>
    <property type="match status" value="1"/>
</dbReference>
<dbReference type="PANTHER" id="PTHR45833">
    <property type="entry name" value="METHIONINE SYNTHASE"/>
    <property type="match status" value="1"/>
</dbReference>
<feature type="domain" description="B12-binding N-terminal" evidence="4">
    <location>
        <begin position="1"/>
        <end position="86"/>
    </location>
</feature>
<sequence length="207" mass="21251">MTKADLVKAMAELDEDLVVAGVKEQLASGVPAIDVLAALQQGMEQVGKLYEAGDYYLSELIMSADVFSTAAALLGEALTAGGGTAQLGTMVLGTVKDDIHDIGKNIVATIMNCNGFKVVDLGVDVPIANFVDAVKANHPQVVGMCCLLTTAFDVMKETVAAVKAADPSVTVLVGGGPVDANVSKYVGADGYCKNAQDAVEATRKAVS</sequence>
<dbReference type="InterPro" id="IPR050554">
    <property type="entry name" value="Met_Synthase/Corrinoid"/>
</dbReference>
<dbReference type="GO" id="GO:0050667">
    <property type="term" value="P:homocysteine metabolic process"/>
    <property type="evidence" value="ECO:0007669"/>
    <property type="project" value="TreeGrafter"/>
</dbReference>
<comment type="caution">
    <text evidence="5">The sequence shown here is derived from an EMBL/GenBank/DDBJ whole genome shotgun (WGS) entry which is preliminary data.</text>
</comment>
<dbReference type="Proteomes" id="UP000003240">
    <property type="component" value="Unassembled WGS sequence"/>
</dbReference>
<evidence type="ECO:0000313" key="6">
    <source>
        <dbReference type="Proteomes" id="UP000003240"/>
    </source>
</evidence>
<dbReference type="PROSITE" id="PS51332">
    <property type="entry name" value="B12_BINDING"/>
    <property type="match status" value="1"/>
</dbReference>
<dbReference type="InterPro" id="IPR036724">
    <property type="entry name" value="Cobalamin-bd_sf"/>
</dbReference>
<evidence type="ECO:0000256" key="2">
    <source>
        <dbReference type="ARBA" id="ARBA00023285"/>
    </source>
</evidence>
<dbReference type="SMART" id="SM01018">
    <property type="entry name" value="B12-binding_2"/>
    <property type="match status" value="1"/>
</dbReference>
<gene>
    <name evidence="5" type="ORF">ALO_15167</name>
</gene>
<evidence type="ECO:0000256" key="1">
    <source>
        <dbReference type="ARBA" id="ARBA00022723"/>
    </source>
</evidence>
<keyword evidence="1" id="KW-0479">Metal-binding</keyword>
<dbReference type="SUPFAM" id="SSF47644">
    <property type="entry name" value="Methionine synthase domain"/>
    <property type="match status" value="1"/>
</dbReference>
<organism evidence="5 6">
    <name type="scientific">Acetonema longum DSM 6540</name>
    <dbReference type="NCBI Taxonomy" id="1009370"/>
    <lineage>
        <taxon>Bacteria</taxon>
        <taxon>Bacillati</taxon>
        <taxon>Bacillota</taxon>
        <taxon>Negativicutes</taxon>
        <taxon>Acetonemataceae</taxon>
        <taxon>Acetonema</taxon>
    </lineage>
</organism>
<dbReference type="Pfam" id="PF02310">
    <property type="entry name" value="B12-binding"/>
    <property type="match status" value="1"/>
</dbReference>
<dbReference type="GO" id="GO:0046653">
    <property type="term" value="P:tetrahydrofolate metabolic process"/>
    <property type="evidence" value="ECO:0007669"/>
    <property type="project" value="TreeGrafter"/>
</dbReference>
<dbReference type="InterPro" id="IPR003759">
    <property type="entry name" value="Cbl-bd_cap"/>
</dbReference>
<evidence type="ECO:0000259" key="3">
    <source>
        <dbReference type="PROSITE" id="PS51332"/>
    </source>
</evidence>
<dbReference type="eggNOG" id="COG5012">
    <property type="taxonomic scope" value="Bacteria"/>
</dbReference>
<dbReference type="AlphaFoldDB" id="F7NLQ9"/>
<evidence type="ECO:0000259" key="4">
    <source>
        <dbReference type="PROSITE" id="PS51337"/>
    </source>
</evidence>
<name>F7NLQ9_9FIRM</name>
<dbReference type="InterPro" id="IPR006158">
    <property type="entry name" value="Cobalamin-bd"/>
</dbReference>
<dbReference type="Gene3D" id="1.10.1240.10">
    <property type="entry name" value="Methionine synthase domain"/>
    <property type="match status" value="1"/>
</dbReference>
<feature type="domain" description="B12-binding" evidence="3">
    <location>
        <begin position="87"/>
        <end position="207"/>
    </location>
</feature>
<accession>F7NLQ9</accession>
<dbReference type="InterPro" id="IPR036594">
    <property type="entry name" value="Meth_synthase_dom"/>
</dbReference>